<name>A0A6I4U3Y1_9SPHN</name>
<gene>
    <name evidence="2" type="ORF">GRI68_05480</name>
</gene>
<evidence type="ECO:0000259" key="1">
    <source>
        <dbReference type="Pfam" id="PF12728"/>
    </source>
</evidence>
<dbReference type="Pfam" id="PF12728">
    <property type="entry name" value="HTH_17"/>
    <property type="match status" value="1"/>
</dbReference>
<dbReference type="AlphaFoldDB" id="A0A6I4U3Y1"/>
<dbReference type="InterPro" id="IPR041657">
    <property type="entry name" value="HTH_17"/>
</dbReference>
<comment type="caution">
    <text evidence="2">The sequence shown here is derived from an EMBL/GenBank/DDBJ whole genome shotgun (WGS) entry which is preliminary data.</text>
</comment>
<proteinExistence type="predicted"/>
<dbReference type="EMBL" id="WTYR01000001">
    <property type="protein sequence ID" value="MXP09623.1"/>
    <property type="molecule type" value="Genomic_DNA"/>
</dbReference>
<accession>A0A6I4U3Y1</accession>
<dbReference type="GO" id="GO:0003677">
    <property type="term" value="F:DNA binding"/>
    <property type="evidence" value="ECO:0007669"/>
    <property type="project" value="UniProtKB-KW"/>
</dbReference>
<keyword evidence="2" id="KW-0238">DNA-binding</keyword>
<dbReference type="OrthoDB" id="9806994at2"/>
<dbReference type="Proteomes" id="UP000429229">
    <property type="component" value="Unassembled WGS sequence"/>
</dbReference>
<sequence>MTELTIDAIRKVIREETSRPVSPWLDTSGAAAYLGSTAGTLKNWRAAGIGPAYHIMQERLVRYHADDLDRFVRTGGR</sequence>
<evidence type="ECO:0000313" key="3">
    <source>
        <dbReference type="Proteomes" id="UP000429229"/>
    </source>
</evidence>
<dbReference type="RefSeq" id="WP_160616302.1">
    <property type="nucleotide sequence ID" value="NZ_WTYR01000001.1"/>
</dbReference>
<protein>
    <submittedName>
        <fullName evidence="2">DNA-binding protein</fullName>
    </submittedName>
</protein>
<reference evidence="2 3" key="1">
    <citation type="submission" date="2019-12" db="EMBL/GenBank/DDBJ databases">
        <title>Genomic-based taxomic classification of the family Erythrobacteraceae.</title>
        <authorList>
            <person name="Xu L."/>
        </authorList>
    </citation>
    <scope>NUCLEOTIDE SEQUENCE [LARGE SCALE GENOMIC DNA]</scope>
    <source>
        <strain evidence="2 3">LMG 29519</strain>
    </source>
</reference>
<evidence type="ECO:0000313" key="2">
    <source>
        <dbReference type="EMBL" id="MXP09623.1"/>
    </source>
</evidence>
<dbReference type="SUPFAM" id="SSF46955">
    <property type="entry name" value="Putative DNA-binding domain"/>
    <property type="match status" value="1"/>
</dbReference>
<feature type="domain" description="Helix-turn-helix" evidence="1">
    <location>
        <begin position="24"/>
        <end position="74"/>
    </location>
</feature>
<dbReference type="InterPro" id="IPR009061">
    <property type="entry name" value="DNA-bd_dom_put_sf"/>
</dbReference>
<keyword evidence="3" id="KW-1185">Reference proteome</keyword>
<organism evidence="2 3">
    <name type="scientific">Alteriqipengyuania halimionae</name>
    <dbReference type="NCBI Taxonomy" id="1926630"/>
    <lineage>
        <taxon>Bacteria</taxon>
        <taxon>Pseudomonadati</taxon>
        <taxon>Pseudomonadota</taxon>
        <taxon>Alphaproteobacteria</taxon>
        <taxon>Sphingomonadales</taxon>
        <taxon>Erythrobacteraceae</taxon>
        <taxon>Alteriqipengyuania</taxon>
    </lineage>
</organism>